<dbReference type="EMBL" id="SNZP01000020">
    <property type="protein sequence ID" value="TDR71071.1"/>
    <property type="molecule type" value="Genomic_DNA"/>
</dbReference>
<evidence type="ECO:0000313" key="3">
    <source>
        <dbReference type="Proteomes" id="UP000295611"/>
    </source>
</evidence>
<feature type="compositionally biased region" description="Polar residues" evidence="1">
    <location>
        <begin position="10"/>
        <end position="19"/>
    </location>
</feature>
<dbReference type="PRINTS" id="PR00313">
    <property type="entry name" value="CABNDNGRPT"/>
</dbReference>
<feature type="region of interest" description="Disordered" evidence="1">
    <location>
        <begin position="1"/>
        <end position="20"/>
    </location>
</feature>
<keyword evidence="3" id="KW-1185">Reference proteome</keyword>
<dbReference type="AlphaFoldDB" id="A0A4R7AVC3"/>
<dbReference type="Pfam" id="PF00353">
    <property type="entry name" value="HemolysinCabind"/>
    <property type="match status" value="1"/>
</dbReference>
<proteinExistence type="predicted"/>
<organism evidence="2 3">
    <name type="scientific">Paludibacterium purpuratum</name>
    <dbReference type="NCBI Taxonomy" id="1144873"/>
    <lineage>
        <taxon>Bacteria</taxon>
        <taxon>Pseudomonadati</taxon>
        <taxon>Pseudomonadota</taxon>
        <taxon>Betaproteobacteria</taxon>
        <taxon>Neisseriales</taxon>
        <taxon>Chromobacteriaceae</taxon>
        <taxon>Paludibacterium</taxon>
    </lineage>
</organism>
<reference evidence="2 3" key="1">
    <citation type="submission" date="2019-03" db="EMBL/GenBank/DDBJ databases">
        <title>Genomic Encyclopedia of Type Strains, Phase III (KMG-III): the genomes of soil and plant-associated and newly described type strains.</title>
        <authorList>
            <person name="Whitman W."/>
        </authorList>
    </citation>
    <scope>NUCLEOTIDE SEQUENCE [LARGE SCALE GENOMIC DNA]</scope>
    <source>
        <strain evidence="2 3">CECT 8976</strain>
    </source>
</reference>
<dbReference type="InterPro" id="IPR011049">
    <property type="entry name" value="Serralysin-like_metalloprot_C"/>
</dbReference>
<gene>
    <name evidence="2" type="ORF">DFP86_12026</name>
</gene>
<accession>A0A4R7AVC3</accession>
<dbReference type="GO" id="GO:0005509">
    <property type="term" value="F:calcium ion binding"/>
    <property type="evidence" value="ECO:0007669"/>
    <property type="project" value="InterPro"/>
</dbReference>
<dbReference type="RefSeq" id="WP_133684019.1">
    <property type="nucleotide sequence ID" value="NZ_SNZP01000020.1"/>
</dbReference>
<dbReference type="Proteomes" id="UP000295611">
    <property type="component" value="Unassembled WGS sequence"/>
</dbReference>
<protein>
    <recommendedName>
        <fullName evidence="4">Hemolysin type calcium-binding protein</fullName>
    </recommendedName>
</protein>
<dbReference type="SUPFAM" id="SSF51120">
    <property type="entry name" value="beta-Roll"/>
    <property type="match status" value="1"/>
</dbReference>
<evidence type="ECO:0000256" key="1">
    <source>
        <dbReference type="SAM" id="MobiDB-lite"/>
    </source>
</evidence>
<evidence type="ECO:0008006" key="4">
    <source>
        <dbReference type="Google" id="ProtNLM"/>
    </source>
</evidence>
<name>A0A4R7AVC3_9NEIS</name>
<sequence>METHIPASSADATQSSSGLRTKRATFAKADNTSGADAGDGVVVVIDGQRWTLSGANEADVRRKLLSMASTDGDDTINGFSSPDILKGGLGNDVLAGGSGNDKYYYYRGDGHDTIIENRDGGFDYLELKGIHPDEVTVARNGNDYIVHIRESSPGANDGGSVTLKDMFRGEDYTGFNRGVEVIVFHDATTSWNLDTMLAKLSEPAGDDNIGGGTWVQDVLDFLGQTPLPVEAHFAPAPPIVHLSEWMSPSPTEELQRFLSQPASTGMP</sequence>
<dbReference type="PROSITE" id="PS00330">
    <property type="entry name" value="HEMOLYSIN_CALCIUM"/>
    <property type="match status" value="1"/>
</dbReference>
<dbReference type="InterPro" id="IPR018511">
    <property type="entry name" value="Hemolysin-typ_Ca-bd_CS"/>
</dbReference>
<evidence type="ECO:0000313" key="2">
    <source>
        <dbReference type="EMBL" id="TDR71071.1"/>
    </source>
</evidence>
<dbReference type="OrthoDB" id="8602163at2"/>
<dbReference type="InterPro" id="IPR001343">
    <property type="entry name" value="Hemolysn_Ca-bd"/>
</dbReference>
<comment type="caution">
    <text evidence="2">The sequence shown here is derived from an EMBL/GenBank/DDBJ whole genome shotgun (WGS) entry which is preliminary data.</text>
</comment>
<dbReference type="Gene3D" id="2.150.10.10">
    <property type="entry name" value="Serralysin-like metalloprotease, C-terminal"/>
    <property type="match status" value="1"/>
</dbReference>